<sequence>MSGVRVWQLLIFWLEGAHVFHGVWFSLEKIDNKAQSNIRWIVVFLTRKKSFGSSYSEKRDPPLKRCPREVNVFMQWNPEEGEAIHERKRRGQRE</sequence>
<comment type="caution">
    <text evidence="2">The sequence shown here is derived from an EMBL/GenBank/DDBJ whole genome shotgun (WGS) entry which is preliminary data.</text>
</comment>
<dbReference type="AlphaFoldDB" id="A0AAV6QTD6"/>
<dbReference type="Proteomes" id="UP000693946">
    <property type="component" value="Linkage Group LG3"/>
</dbReference>
<evidence type="ECO:0008006" key="4">
    <source>
        <dbReference type="Google" id="ProtNLM"/>
    </source>
</evidence>
<evidence type="ECO:0000313" key="2">
    <source>
        <dbReference type="EMBL" id="KAG7496192.1"/>
    </source>
</evidence>
<accession>A0AAV6QTD6</accession>
<keyword evidence="1" id="KW-0732">Signal</keyword>
<organism evidence="2 3">
    <name type="scientific">Solea senegalensis</name>
    <name type="common">Senegalese sole</name>
    <dbReference type="NCBI Taxonomy" id="28829"/>
    <lineage>
        <taxon>Eukaryota</taxon>
        <taxon>Metazoa</taxon>
        <taxon>Chordata</taxon>
        <taxon>Craniata</taxon>
        <taxon>Vertebrata</taxon>
        <taxon>Euteleostomi</taxon>
        <taxon>Actinopterygii</taxon>
        <taxon>Neopterygii</taxon>
        <taxon>Teleostei</taxon>
        <taxon>Neoteleostei</taxon>
        <taxon>Acanthomorphata</taxon>
        <taxon>Carangaria</taxon>
        <taxon>Pleuronectiformes</taxon>
        <taxon>Pleuronectoidei</taxon>
        <taxon>Soleidae</taxon>
        <taxon>Solea</taxon>
    </lineage>
</organism>
<name>A0AAV6QTD6_SOLSE</name>
<evidence type="ECO:0000256" key="1">
    <source>
        <dbReference type="SAM" id="SignalP"/>
    </source>
</evidence>
<dbReference type="EMBL" id="JAGKHQ010000015">
    <property type="protein sequence ID" value="KAG7496192.1"/>
    <property type="molecule type" value="Genomic_DNA"/>
</dbReference>
<feature type="chain" id="PRO_5043753435" description="Secreted protein" evidence="1">
    <location>
        <begin position="23"/>
        <end position="94"/>
    </location>
</feature>
<protein>
    <recommendedName>
        <fullName evidence="4">Secreted protein</fullName>
    </recommendedName>
</protein>
<reference evidence="2 3" key="1">
    <citation type="journal article" date="2021" name="Sci. Rep.">
        <title>Chromosome anchoring in Senegalese sole (Solea senegalensis) reveals sex-associated markers and genome rearrangements in flatfish.</title>
        <authorList>
            <person name="Guerrero-Cozar I."/>
            <person name="Gomez-Garrido J."/>
            <person name="Berbel C."/>
            <person name="Martinez-Blanch J.F."/>
            <person name="Alioto T."/>
            <person name="Claros M.G."/>
            <person name="Gagnaire P.A."/>
            <person name="Manchado M."/>
        </authorList>
    </citation>
    <scope>NUCLEOTIDE SEQUENCE [LARGE SCALE GENOMIC DNA]</scope>
    <source>
        <strain evidence="2">Sse05_10M</strain>
    </source>
</reference>
<keyword evidence="3" id="KW-1185">Reference proteome</keyword>
<proteinExistence type="predicted"/>
<feature type="signal peptide" evidence="1">
    <location>
        <begin position="1"/>
        <end position="22"/>
    </location>
</feature>
<evidence type="ECO:0000313" key="3">
    <source>
        <dbReference type="Proteomes" id="UP000693946"/>
    </source>
</evidence>
<gene>
    <name evidence="2" type="ORF">JOB18_013938</name>
</gene>